<gene>
    <name evidence="2" type="ORF">D9613_005647</name>
</gene>
<feature type="region of interest" description="Disordered" evidence="1">
    <location>
        <begin position="43"/>
        <end position="154"/>
    </location>
</feature>
<feature type="region of interest" description="Disordered" evidence="1">
    <location>
        <begin position="280"/>
        <end position="331"/>
    </location>
</feature>
<protein>
    <submittedName>
        <fullName evidence="2">Uncharacterized protein</fullName>
    </submittedName>
</protein>
<feature type="region of interest" description="Disordered" evidence="1">
    <location>
        <begin position="166"/>
        <end position="264"/>
    </location>
</feature>
<feature type="compositionally biased region" description="Low complexity" evidence="1">
    <location>
        <begin position="49"/>
        <end position="70"/>
    </location>
</feature>
<evidence type="ECO:0000313" key="2">
    <source>
        <dbReference type="EMBL" id="KAF4617295.1"/>
    </source>
</evidence>
<evidence type="ECO:0000313" key="3">
    <source>
        <dbReference type="Proteomes" id="UP000521872"/>
    </source>
</evidence>
<sequence>MTLSVITRHSQNTRINKSISKSKSSLTETITNDIQRIQANMSSFNPFRSPANTPNPTGSTSSPPAPASSNIDNRTFTPDDLEEPPPYTPTPAVYAGEATLEQGPSRPFQPPPARPPQPQMTGSTSYSSHSPPPSTSQGRIGLGSSNTGGGGSILQQLSNSLNAVVHNLTNTPPPISHSQSYPNNNGVTPQHTGWSSYPGHQQRQAYRPTPPPASTHSTGTPSHLPPPPPRHPSSSLPARSHTTSTSFSTPPRPNVSEQRTPSSDFARDFYAVGAADPLEQDLDRLPPLPPSPITQTRPGVSGHSRTASSSSNGGGGIANDGKPTTHPVPGHPLLHDGKLLVYPKAHECEKCHNTGYKSYDPSRPCKKCWPKYAKPFSGPLVYSFSPAGSVNAGASATNFQRPLPQFLPPQHHRPPREREPSFFAPPPGASVRNNNNNNTQQHYAPPPAPPPAPPGGFFSGMGPNANMHHNSNYGANVVPVLARPGGGPPPNALVYTAGDPRIGGMLCWRCNGKGSVSILPGFGFLTGGEREMCGVCRGIGRTFE</sequence>
<proteinExistence type="predicted"/>
<feature type="compositionally biased region" description="Pro residues" evidence="1">
    <location>
        <begin position="444"/>
        <end position="454"/>
    </location>
</feature>
<feature type="compositionally biased region" description="Low complexity" evidence="1">
    <location>
        <begin position="232"/>
        <end position="249"/>
    </location>
</feature>
<reference evidence="2 3" key="1">
    <citation type="submission" date="2019-12" db="EMBL/GenBank/DDBJ databases">
        <authorList>
            <person name="Floudas D."/>
            <person name="Bentzer J."/>
            <person name="Ahren D."/>
            <person name="Johansson T."/>
            <person name="Persson P."/>
            <person name="Tunlid A."/>
        </authorList>
    </citation>
    <scope>NUCLEOTIDE SEQUENCE [LARGE SCALE GENOMIC DNA]</scope>
    <source>
        <strain evidence="2 3">CBS 102.39</strain>
    </source>
</reference>
<organism evidence="2 3">
    <name type="scientific">Agrocybe pediades</name>
    <dbReference type="NCBI Taxonomy" id="84607"/>
    <lineage>
        <taxon>Eukaryota</taxon>
        <taxon>Fungi</taxon>
        <taxon>Dikarya</taxon>
        <taxon>Basidiomycota</taxon>
        <taxon>Agaricomycotina</taxon>
        <taxon>Agaricomycetes</taxon>
        <taxon>Agaricomycetidae</taxon>
        <taxon>Agaricales</taxon>
        <taxon>Agaricineae</taxon>
        <taxon>Strophariaceae</taxon>
        <taxon>Agrocybe</taxon>
    </lineage>
</organism>
<dbReference type="InterPro" id="IPR038910">
    <property type="entry name" value="Hua1-like"/>
</dbReference>
<comment type="caution">
    <text evidence="2">The sequence shown here is derived from an EMBL/GenBank/DDBJ whole genome shotgun (WGS) entry which is preliminary data.</text>
</comment>
<feature type="compositionally biased region" description="Low complexity" evidence="1">
    <location>
        <begin position="119"/>
        <end position="145"/>
    </location>
</feature>
<dbReference type="GO" id="GO:0005737">
    <property type="term" value="C:cytoplasm"/>
    <property type="evidence" value="ECO:0007669"/>
    <property type="project" value="TreeGrafter"/>
</dbReference>
<dbReference type="PANTHER" id="PTHR28031:SF1">
    <property type="entry name" value="PROLINE-RICH PROTEIN HUA1"/>
    <property type="match status" value="1"/>
</dbReference>
<feature type="region of interest" description="Disordered" evidence="1">
    <location>
        <begin position="399"/>
        <end position="463"/>
    </location>
</feature>
<evidence type="ECO:0000256" key="1">
    <source>
        <dbReference type="SAM" id="MobiDB-lite"/>
    </source>
</evidence>
<accession>A0A8H4VR57</accession>
<dbReference type="AlphaFoldDB" id="A0A8H4VR57"/>
<dbReference type="EMBL" id="JAACJL010000030">
    <property type="protein sequence ID" value="KAF4617295.1"/>
    <property type="molecule type" value="Genomic_DNA"/>
</dbReference>
<name>A0A8H4VR57_9AGAR</name>
<feature type="compositionally biased region" description="Low complexity" evidence="1">
    <location>
        <begin position="299"/>
        <end position="311"/>
    </location>
</feature>
<keyword evidence="3" id="KW-1185">Reference proteome</keyword>
<feature type="compositionally biased region" description="Polar residues" evidence="1">
    <location>
        <begin position="166"/>
        <end position="204"/>
    </location>
</feature>
<dbReference type="PANTHER" id="PTHR28031">
    <property type="entry name" value="PROLINE-RICH PROTEIN HUA1"/>
    <property type="match status" value="1"/>
</dbReference>
<feature type="compositionally biased region" description="Pro residues" evidence="1">
    <location>
        <begin position="107"/>
        <end position="118"/>
    </location>
</feature>
<dbReference type="Proteomes" id="UP000521872">
    <property type="component" value="Unassembled WGS sequence"/>
</dbReference>